<feature type="chain" id="PRO_5026780084" evidence="1">
    <location>
        <begin position="19"/>
        <end position="189"/>
    </location>
</feature>
<dbReference type="AlphaFoldDB" id="A0A6N6M4Z6"/>
<accession>A0A6N6M4Z6</accession>
<dbReference type="RefSeq" id="WP_151167644.1">
    <property type="nucleotide sequence ID" value="NZ_WACR01000005.1"/>
</dbReference>
<dbReference type="Proteomes" id="UP000435357">
    <property type="component" value="Unassembled WGS sequence"/>
</dbReference>
<dbReference type="SUPFAM" id="SSF48452">
    <property type="entry name" value="TPR-like"/>
    <property type="match status" value="1"/>
</dbReference>
<evidence type="ECO:0000256" key="1">
    <source>
        <dbReference type="SAM" id="SignalP"/>
    </source>
</evidence>
<evidence type="ECO:0000313" key="2">
    <source>
        <dbReference type="EMBL" id="KAB1064455.1"/>
    </source>
</evidence>
<gene>
    <name evidence="2" type="ORF">F3059_07085</name>
</gene>
<feature type="signal peptide" evidence="1">
    <location>
        <begin position="1"/>
        <end position="18"/>
    </location>
</feature>
<proteinExistence type="predicted"/>
<evidence type="ECO:0000313" key="3">
    <source>
        <dbReference type="Proteomes" id="UP000435357"/>
    </source>
</evidence>
<dbReference type="PROSITE" id="PS51257">
    <property type="entry name" value="PROKAR_LIPOPROTEIN"/>
    <property type="match status" value="1"/>
</dbReference>
<keyword evidence="1" id="KW-0732">Signal</keyword>
<name>A0A6N6M4Z6_9FLAO</name>
<dbReference type="Pfam" id="PF13174">
    <property type="entry name" value="TPR_6"/>
    <property type="match status" value="2"/>
</dbReference>
<dbReference type="InterPro" id="IPR011990">
    <property type="entry name" value="TPR-like_helical_dom_sf"/>
</dbReference>
<keyword evidence="3" id="KW-1185">Reference proteome</keyword>
<sequence length="189" mass="21827">MKRILILFVLAAFTFACGNGGSDSKKEKTEKEPMSKEEMLTEISKIEKDLEKNPENNYEGRAERLAKVLKSYADAYPQDSLAPEMLFKSANVFITIKNYDRAVGTFNRIAKHYSDWIKVPETVYMTGFVYDYHMNQKGRAKEYYEKVIDNYPDHVFAQEARVAIQHLGKTDEELIEEFEAKNKAENKAS</sequence>
<dbReference type="InterPro" id="IPR019734">
    <property type="entry name" value="TPR_rpt"/>
</dbReference>
<reference evidence="2 3" key="1">
    <citation type="submission" date="2019-09" db="EMBL/GenBank/DDBJ databases">
        <title>Genomes of Cryomorphaceae.</title>
        <authorList>
            <person name="Bowman J.P."/>
        </authorList>
    </citation>
    <scope>NUCLEOTIDE SEQUENCE [LARGE SCALE GENOMIC DNA]</scope>
    <source>
        <strain evidence="2 3">KCTC 52047</strain>
    </source>
</reference>
<dbReference type="Gene3D" id="1.25.40.10">
    <property type="entry name" value="Tetratricopeptide repeat domain"/>
    <property type="match status" value="1"/>
</dbReference>
<protein>
    <submittedName>
        <fullName evidence="2">Tetratricopeptide repeat protein</fullName>
    </submittedName>
</protein>
<dbReference type="EMBL" id="WACR01000005">
    <property type="protein sequence ID" value="KAB1064455.1"/>
    <property type="molecule type" value="Genomic_DNA"/>
</dbReference>
<dbReference type="OrthoDB" id="9770761at2"/>
<comment type="caution">
    <text evidence="2">The sequence shown here is derived from an EMBL/GenBank/DDBJ whole genome shotgun (WGS) entry which is preliminary data.</text>
</comment>
<organism evidence="2 3">
    <name type="scientific">Salibacter halophilus</name>
    <dbReference type="NCBI Taxonomy" id="1803916"/>
    <lineage>
        <taxon>Bacteria</taxon>
        <taxon>Pseudomonadati</taxon>
        <taxon>Bacteroidota</taxon>
        <taxon>Flavobacteriia</taxon>
        <taxon>Flavobacteriales</taxon>
        <taxon>Salibacteraceae</taxon>
        <taxon>Salibacter</taxon>
    </lineage>
</organism>